<proteinExistence type="predicted"/>
<dbReference type="Proteomes" id="UP000190162">
    <property type="component" value="Unassembled WGS sequence"/>
</dbReference>
<sequence>MVLKNKELFDLPVYRVDEDTYNSGLREYIESNGLMSPEYARKEFGGDWQYNEVVGFLRFYISGKRQIRCEYWQTDTKRKIKTRKKQFVMTSDSFCTQNFNPSADNDELKSMLLGCIEHCRVNLPRRYIDMRIFMQTFEFIDWRRVLT</sequence>
<dbReference type="OrthoDB" id="6121514at2"/>
<dbReference type="RefSeq" id="WP_078754547.1">
    <property type="nucleotide sequence ID" value="NZ_FUXU01000120.1"/>
</dbReference>
<protein>
    <submittedName>
        <fullName evidence="1">Uncharacterized protein</fullName>
    </submittedName>
</protein>
<accession>A0A1T4VXH4</accession>
<evidence type="ECO:0000313" key="2">
    <source>
        <dbReference type="Proteomes" id="UP000190162"/>
    </source>
</evidence>
<gene>
    <name evidence="1" type="ORF">SAMN02745132_04492</name>
</gene>
<name>A0A1T4VXH4_9GAMM</name>
<organism evidence="1 2">
    <name type="scientific">Enterovibrio nigricans DSM 22720</name>
    <dbReference type="NCBI Taxonomy" id="1121868"/>
    <lineage>
        <taxon>Bacteria</taxon>
        <taxon>Pseudomonadati</taxon>
        <taxon>Pseudomonadota</taxon>
        <taxon>Gammaproteobacteria</taxon>
        <taxon>Vibrionales</taxon>
        <taxon>Vibrionaceae</taxon>
        <taxon>Enterovibrio</taxon>
    </lineage>
</organism>
<keyword evidence="2" id="KW-1185">Reference proteome</keyword>
<reference evidence="2" key="1">
    <citation type="submission" date="2017-02" db="EMBL/GenBank/DDBJ databases">
        <authorList>
            <person name="Varghese N."/>
            <person name="Submissions S."/>
        </authorList>
    </citation>
    <scope>NUCLEOTIDE SEQUENCE [LARGE SCALE GENOMIC DNA]</scope>
    <source>
        <strain evidence="2">DSM 22720</strain>
    </source>
</reference>
<evidence type="ECO:0000313" key="1">
    <source>
        <dbReference type="EMBL" id="SKA69710.1"/>
    </source>
</evidence>
<dbReference type="EMBL" id="FUXU01000120">
    <property type="protein sequence ID" value="SKA69710.1"/>
    <property type="molecule type" value="Genomic_DNA"/>
</dbReference>
<dbReference type="AlphaFoldDB" id="A0A1T4VXH4"/>